<dbReference type="InterPro" id="IPR050330">
    <property type="entry name" value="Bact_OuterMem_StrucFunc"/>
</dbReference>
<evidence type="ECO:0000313" key="5">
    <source>
        <dbReference type="Proteomes" id="UP000699975"/>
    </source>
</evidence>
<proteinExistence type="predicted"/>
<feature type="domain" description="OmpA-like" evidence="3">
    <location>
        <begin position="180"/>
        <end position="299"/>
    </location>
</feature>
<dbReference type="PANTHER" id="PTHR30329">
    <property type="entry name" value="STATOR ELEMENT OF FLAGELLAR MOTOR COMPLEX"/>
    <property type="match status" value="1"/>
</dbReference>
<protein>
    <submittedName>
        <fullName evidence="4">OmpA family protein</fullName>
    </submittedName>
</protein>
<feature type="signal peptide" evidence="2">
    <location>
        <begin position="1"/>
        <end position="26"/>
    </location>
</feature>
<dbReference type="EMBL" id="JAGSPB010000002">
    <property type="protein sequence ID" value="MBV7265995.1"/>
    <property type="molecule type" value="Genomic_DNA"/>
</dbReference>
<dbReference type="PANTHER" id="PTHR30329:SF21">
    <property type="entry name" value="LIPOPROTEIN YIAD-RELATED"/>
    <property type="match status" value="1"/>
</dbReference>
<reference evidence="4 5" key="1">
    <citation type="submission" date="2021-04" db="EMBL/GenBank/DDBJ databases">
        <authorList>
            <person name="Pira H."/>
            <person name="Risdian C."/>
            <person name="Wink J."/>
        </authorList>
    </citation>
    <scope>NUCLEOTIDE SEQUENCE [LARGE SCALE GENOMIC DNA]</scope>
    <source>
        <strain evidence="4 5">WH131</strain>
    </source>
</reference>
<dbReference type="Pfam" id="PF00691">
    <property type="entry name" value="OmpA"/>
    <property type="match status" value="1"/>
</dbReference>
<comment type="caution">
    <text evidence="4">The sequence shown here is derived from an EMBL/GenBank/DDBJ whole genome shotgun (WGS) entry which is preliminary data.</text>
</comment>
<dbReference type="RefSeq" id="WP_218316605.1">
    <property type="nucleotide sequence ID" value="NZ_JAGSPB010000002.1"/>
</dbReference>
<evidence type="ECO:0000259" key="3">
    <source>
        <dbReference type="PROSITE" id="PS51123"/>
    </source>
</evidence>
<dbReference type="CDD" id="cd07185">
    <property type="entry name" value="OmpA_C-like"/>
    <property type="match status" value="1"/>
</dbReference>
<gene>
    <name evidence="4" type="ORF">KCG45_07365</name>
</gene>
<accession>A0ABS6SLY5</accession>
<keyword evidence="2" id="KW-0732">Signal</keyword>
<evidence type="ECO:0000313" key="4">
    <source>
        <dbReference type="EMBL" id="MBV7265995.1"/>
    </source>
</evidence>
<dbReference type="Proteomes" id="UP000699975">
    <property type="component" value="Unassembled WGS sequence"/>
</dbReference>
<sequence length="307" mass="32375">MNFISNAPKALILPAMLLASAPVGLAAQDEVAAAEGADGQVLTTVYGSPPTDLSGLTEGPEIEGLITARNDNQIQVTAADGTSTVLILGQSTEIKSSGGFLGLDRDQLNADSLLNGLPIKAETVQWGRGLVATEIDLKSKDLRTAAIVRGGTSQQFAQQGAAISENKAATEALRGRFGAIDQYNIKGTTNVYFDTGKFNLSDQARTELCTAATEAEALDNALLLVVGYTDSTGTYEINQELSEKRAGRVVNYLQQQCGWKPWRMLTPTGLAESDPAASNDTDEGKAQNRRVAVNILVSKSVEGLGNN</sequence>
<feature type="chain" id="PRO_5046229548" evidence="2">
    <location>
        <begin position="27"/>
        <end position="307"/>
    </location>
</feature>
<dbReference type="PROSITE" id="PS51123">
    <property type="entry name" value="OMPA_2"/>
    <property type="match status" value="1"/>
</dbReference>
<dbReference type="InterPro" id="IPR006665">
    <property type="entry name" value="OmpA-like"/>
</dbReference>
<keyword evidence="5" id="KW-1185">Reference proteome</keyword>
<keyword evidence="1" id="KW-0472">Membrane</keyword>
<organism evidence="4 5">
    <name type="scientific">Erythrobacter ani</name>
    <dbReference type="NCBI Taxonomy" id="2827235"/>
    <lineage>
        <taxon>Bacteria</taxon>
        <taxon>Pseudomonadati</taxon>
        <taxon>Pseudomonadota</taxon>
        <taxon>Alphaproteobacteria</taxon>
        <taxon>Sphingomonadales</taxon>
        <taxon>Erythrobacteraceae</taxon>
        <taxon>Erythrobacter/Porphyrobacter group</taxon>
        <taxon>Erythrobacter</taxon>
    </lineage>
</organism>
<evidence type="ECO:0000256" key="1">
    <source>
        <dbReference type="PROSITE-ProRule" id="PRU00473"/>
    </source>
</evidence>
<name>A0ABS6SLY5_9SPHN</name>
<evidence type="ECO:0000256" key="2">
    <source>
        <dbReference type="SAM" id="SignalP"/>
    </source>
</evidence>